<evidence type="ECO:0000256" key="6">
    <source>
        <dbReference type="ARBA" id="ARBA00023315"/>
    </source>
</evidence>
<keyword evidence="5 7" id="KW-0472">Membrane</keyword>
<dbReference type="GO" id="GO:0016746">
    <property type="term" value="F:acyltransferase activity"/>
    <property type="evidence" value="ECO:0007669"/>
    <property type="project" value="UniProtKB-KW"/>
</dbReference>
<keyword evidence="9" id="KW-1185">Reference proteome</keyword>
<keyword evidence="3" id="KW-0997">Cell inner membrane</keyword>
<evidence type="ECO:0000256" key="3">
    <source>
        <dbReference type="ARBA" id="ARBA00022519"/>
    </source>
</evidence>
<protein>
    <submittedName>
        <fullName evidence="8">Lipid A biosynthesis acyltransferase</fullName>
    </submittedName>
</protein>
<dbReference type="Pfam" id="PF03279">
    <property type="entry name" value="Lip_A_acyltrans"/>
    <property type="match status" value="1"/>
</dbReference>
<evidence type="ECO:0000313" key="8">
    <source>
        <dbReference type="EMBL" id="UYQ93878.1"/>
    </source>
</evidence>
<evidence type="ECO:0000256" key="1">
    <source>
        <dbReference type="ARBA" id="ARBA00004533"/>
    </source>
</evidence>
<evidence type="ECO:0000256" key="4">
    <source>
        <dbReference type="ARBA" id="ARBA00022679"/>
    </source>
</evidence>
<organism evidence="8 9">
    <name type="scientific">Chitinophaga horti</name>
    <dbReference type="NCBI Taxonomy" id="2920382"/>
    <lineage>
        <taxon>Bacteria</taxon>
        <taxon>Pseudomonadati</taxon>
        <taxon>Bacteroidota</taxon>
        <taxon>Chitinophagia</taxon>
        <taxon>Chitinophagales</taxon>
        <taxon>Chitinophagaceae</taxon>
        <taxon>Chitinophaga</taxon>
    </lineage>
</organism>
<gene>
    <name evidence="8" type="ORF">MKQ68_02055</name>
</gene>
<evidence type="ECO:0000256" key="7">
    <source>
        <dbReference type="SAM" id="Phobius"/>
    </source>
</evidence>
<dbReference type="Proteomes" id="UP001162741">
    <property type="component" value="Chromosome"/>
</dbReference>
<comment type="subcellular location">
    <subcellularLocation>
        <location evidence="1">Cell inner membrane</location>
    </subcellularLocation>
</comment>
<dbReference type="EMBL" id="CP107006">
    <property type="protein sequence ID" value="UYQ93878.1"/>
    <property type="molecule type" value="Genomic_DNA"/>
</dbReference>
<proteinExistence type="predicted"/>
<evidence type="ECO:0000256" key="5">
    <source>
        <dbReference type="ARBA" id="ARBA00023136"/>
    </source>
</evidence>
<keyword evidence="2" id="KW-1003">Cell membrane</keyword>
<accession>A0ABY6J2I0</accession>
<keyword evidence="6 8" id="KW-0012">Acyltransferase</keyword>
<evidence type="ECO:0000313" key="9">
    <source>
        <dbReference type="Proteomes" id="UP001162741"/>
    </source>
</evidence>
<keyword evidence="7" id="KW-0812">Transmembrane</keyword>
<dbReference type="CDD" id="cd07984">
    <property type="entry name" value="LPLAT_LABLAT-like"/>
    <property type="match status" value="1"/>
</dbReference>
<dbReference type="RefSeq" id="WP_264281866.1">
    <property type="nucleotide sequence ID" value="NZ_CP107006.1"/>
</dbReference>
<sequence>MPSWQGKSKANKLGYSIFYGVLRYGGVRAAYVFLYFVASYYFLFSTSSSRAILHYFRTKIGYGRWRSIRSLYANYYVFGQTILDKVVVMANIPNPFTFEFDGEHHLHNMVAGGRGGIMLSAHLGNWEVAGHLFTRLKAKINIVMFDGEHEQVKKYLTSITGDRVVNVIVIKNDLSHIYAISDALSNQELVCMHADRFMPGNKTLQVPFLGEDALFPLGPFQLAATFKVPVSFVFAFKETDTHYHLYATEPREYHGRRKEGIQEAIHDFAAAMEQKVKQYPIQWFNYYDFWDKSPADPAGDKA</sequence>
<evidence type="ECO:0000256" key="2">
    <source>
        <dbReference type="ARBA" id="ARBA00022475"/>
    </source>
</evidence>
<name>A0ABY6J2I0_9BACT</name>
<dbReference type="InterPro" id="IPR004960">
    <property type="entry name" value="LipA_acyltrans"/>
</dbReference>
<feature type="transmembrane region" description="Helical" evidence="7">
    <location>
        <begin position="21"/>
        <end position="43"/>
    </location>
</feature>
<dbReference type="PANTHER" id="PTHR30606:SF9">
    <property type="entry name" value="LIPID A BIOSYNTHESIS LAUROYLTRANSFERASE"/>
    <property type="match status" value="1"/>
</dbReference>
<dbReference type="PANTHER" id="PTHR30606">
    <property type="entry name" value="LIPID A BIOSYNTHESIS LAUROYL ACYLTRANSFERASE"/>
    <property type="match status" value="1"/>
</dbReference>
<reference evidence="8" key="1">
    <citation type="submission" date="2022-10" db="EMBL/GenBank/DDBJ databases">
        <title>Chitinophaga sp. nov., isolated from soil.</title>
        <authorList>
            <person name="Jeon C.O."/>
        </authorList>
    </citation>
    <scope>NUCLEOTIDE SEQUENCE</scope>
    <source>
        <strain evidence="8">R8</strain>
    </source>
</reference>
<keyword evidence="4" id="KW-0808">Transferase</keyword>
<keyword evidence="7" id="KW-1133">Transmembrane helix</keyword>